<dbReference type="GO" id="GO:0008324">
    <property type="term" value="F:monoatomic cation transmembrane transporter activity"/>
    <property type="evidence" value="ECO:0007669"/>
    <property type="project" value="InterPro"/>
</dbReference>
<feature type="transmembrane region" description="Helical" evidence="9">
    <location>
        <begin position="278"/>
        <end position="296"/>
    </location>
</feature>
<dbReference type="GO" id="GO:0016020">
    <property type="term" value="C:membrane"/>
    <property type="evidence" value="ECO:0007669"/>
    <property type="project" value="UniProtKB-SubCell"/>
</dbReference>
<dbReference type="Gene3D" id="1.25.60.10">
    <property type="entry name" value="MgtE N-terminal domain-like"/>
    <property type="match status" value="1"/>
</dbReference>
<feature type="transmembrane region" description="Helical" evidence="9">
    <location>
        <begin position="415"/>
        <end position="438"/>
    </location>
</feature>
<keyword evidence="12" id="KW-1185">Reference proteome</keyword>
<evidence type="ECO:0000313" key="12">
    <source>
        <dbReference type="Proteomes" id="UP000011645"/>
    </source>
</evidence>
<dbReference type="PANTHER" id="PTHR41394:SF5">
    <property type="entry name" value="SLC41A_MGTE INTEGRAL MEMBRANE DOMAIN-CONTAINING PROTEIN"/>
    <property type="match status" value="1"/>
</dbReference>
<evidence type="ECO:0000259" key="10">
    <source>
        <dbReference type="PROSITE" id="PS51371"/>
    </source>
</evidence>
<dbReference type="SUPFAM" id="SSF158791">
    <property type="entry name" value="MgtE N-terminal domain-like"/>
    <property type="match status" value="1"/>
</dbReference>
<dbReference type="InterPro" id="IPR046342">
    <property type="entry name" value="CBS_dom_sf"/>
</dbReference>
<evidence type="ECO:0000256" key="1">
    <source>
        <dbReference type="ARBA" id="ARBA00004141"/>
    </source>
</evidence>
<evidence type="ECO:0000256" key="9">
    <source>
        <dbReference type="SAM" id="Phobius"/>
    </source>
</evidence>
<evidence type="ECO:0000256" key="4">
    <source>
        <dbReference type="ARBA" id="ARBA00022692"/>
    </source>
</evidence>
<keyword evidence="8" id="KW-0129">CBS domain</keyword>
<dbReference type="InterPro" id="IPR000644">
    <property type="entry name" value="CBS_dom"/>
</dbReference>
<dbReference type="SMART" id="SM00924">
    <property type="entry name" value="MgtE_N"/>
    <property type="match status" value="1"/>
</dbReference>
<comment type="similarity">
    <text evidence="2">Belongs to the SLC41A transporter family.</text>
</comment>
<feature type="transmembrane region" description="Helical" evidence="9">
    <location>
        <begin position="377"/>
        <end position="403"/>
    </location>
</feature>
<dbReference type="AlphaFoldDB" id="L9VA86"/>
<dbReference type="Proteomes" id="UP000011645">
    <property type="component" value="Unassembled WGS sequence"/>
</dbReference>
<evidence type="ECO:0000256" key="6">
    <source>
        <dbReference type="ARBA" id="ARBA00022989"/>
    </source>
</evidence>
<evidence type="ECO:0000256" key="7">
    <source>
        <dbReference type="ARBA" id="ARBA00023136"/>
    </source>
</evidence>
<evidence type="ECO:0000256" key="2">
    <source>
        <dbReference type="ARBA" id="ARBA00009749"/>
    </source>
</evidence>
<accession>L9VA86</accession>
<keyword evidence="3" id="KW-0813">Transport</keyword>
<proteinExistence type="inferred from homology"/>
<dbReference type="InterPro" id="IPR036739">
    <property type="entry name" value="SLC41_membr_dom_sf"/>
</dbReference>
<evidence type="ECO:0000313" key="11">
    <source>
        <dbReference type="EMBL" id="ELY33922.1"/>
    </source>
</evidence>
<dbReference type="PANTHER" id="PTHR41394">
    <property type="entry name" value="MAGNESIUM TRANSPORTER MGTE"/>
    <property type="match status" value="1"/>
</dbReference>
<evidence type="ECO:0000256" key="3">
    <source>
        <dbReference type="ARBA" id="ARBA00022448"/>
    </source>
</evidence>
<dbReference type="Pfam" id="PF00571">
    <property type="entry name" value="CBS"/>
    <property type="match status" value="2"/>
</dbReference>
<dbReference type="PATRIC" id="fig|795797.19.peg.3052"/>
<dbReference type="PROSITE" id="PS51371">
    <property type="entry name" value="CBS"/>
    <property type="match status" value="1"/>
</dbReference>
<name>L9VA86_HALJB</name>
<feature type="domain" description="CBS" evidence="10">
    <location>
        <begin position="191"/>
        <end position="251"/>
    </location>
</feature>
<keyword evidence="7 9" id="KW-0472">Membrane</keyword>
<dbReference type="InterPro" id="IPR038076">
    <property type="entry name" value="MgtE_N_sf"/>
</dbReference>
<evidence type="ECO:0000256" key="8">
    <source>
        <dbReference type="PROSITE-ProRule" id="PRU00703"/>
    </source>
</evidence>
<dbReference type="Pfam" id="PF03448">
    <property type="entry name" value="MgtE_N"/>
    <property type="match status" value="1"/>
</dbReference>
<feature type="transmembrane region" description="Helical" evidence="9">
    <location>
        <begin position="350"/>
        <end position="371"/>
    </location>
</feature>
<gene>
    <name evidence="11" type="ORF">C497_16102</name>
</gene>
<dbReference type="InterPro" id="IPR006667">
    <property type="entry name" value="SLC41_membr_dom"/>
</dbReference>
<dbReference type="Gene3D" id="1.10.357.20">
    <property type="entry name" value="SLC41 divalent cation transporters, integral membrane domain"/>
    <property type="match status" value="1"/>
</dbReference>
<comment type="caution">
    <text evidence="11">The sequence shown here is derived from an EMBL/GenBank/DDBJ whole genome shotgun (WGS) entry which is preliminary data.</text>
</comment>
<dbReference type="SUPFAM" id="SSF54631">
    <property type="entry name" value="CBS-domain pair"/>
    <property type="match status" value="1"/>
</dbReference>
<evidence type="ECO:0000256" key="5">
    <source>
        <dbReference type="ARBA" id="ARBA00022842"/>
    </source>
</evidence>
<dbReference type="SUPFAM" id="SSF161093">
    <property type="entry name" value="MgtE membrane domain-like"/>
    <property type="match status" value="1"/>
</dbReference>
<keyword evidence="5" id="KW-0460">Magnesium</keyword>
<dbReference type="EMBL" id="AOHV01000042">
    <property type="protein sequence ID" value="ELY33922.1"/>
    <property type="molecule type" value="Genomic_DNA"/>
</dbReference>
<keyword evidence="6 9" id="KW-1133">Transmembrane helix</keyword>
<protein>
    <submittedName>
        <fullName evidence="11">MgtE integral membrane region</fullName>
    </submittedName>
</protein>
<dbReference type="Gene3D" id="3.10.580.10">
    <property type="entry name" value="CBS-domain"/>
    <property type="match status" value="1"/>
</dbReference>
<comment type="subcellular location">
    <subcellularLocation>
        <location evidence="1">Membrane</location>
        <topology evidence="1">Multi-pass membrane protein</topology>
    </subcellularLocation>
</comment>
<keyword evidence="4 9" id="KW-0812">Transmembrane</keyword>
<dbReference type="Pfam" id="PF01769">
    <property type="entry name" value="MgtE"/>
    <property type="match status" value="1"/>
</dbReference>
<sequence>MVLPSRRDRSTFLLVVITGQIMADTAEVQLALSTAPSPGERFRTLPWSRQREVFFQLSHPTQADIVADLSRQQLHRFVRRLDPDEATDVLALTDERPREAILRRLDEDRRRNIEFLLEFDPESAAGIMHIDYVTVDSHSSFADVTRRVRRYEDRTDRFPTILVTENGRLIGELPGQALAMDTGDSEAITDYVQETPTAGFDDDREDVLEVFRANPESTVAVLDQEDDGETVIGVIDAEDVLRIVEEEANRTLYEFTGVVEEESVLDGALSKVRNRYKWLIVNLGTAFLAAAVVGLFEETIAAFTLLAVYMPVVAGMGGNAGTQSMAVTVRGLALEQVSLSTGGRAVLNEILAGGANGAITGVLVAAIATVFNQSPLLGLVLGTSMVLNLVIAGFFGTVIPLVLDRLEVDPATSATIFITTATDVLGFFIFLGLARAILGV</sequence>
<organism evidence="11 12">
    <name type="scientific">Halalkalicoccus jeotgali (strain DSM 18796 / CECT 7217 / JCM 14584 / KCTC 4019 / B3)</name>
    <dbReference type="NCBI Taxonomy" id="795797"/>
    <lineage>
        <taxon>Archaea</taxon>
        <taxon>Methanobacteriati</taxon>
        <taxon>Methanobacteriota</taxon>
        <taxon>Stenosarchaea group</taxon>
        <taxon>Halobacteria</taxon>
        <taxon>Halobacteriales</taxon>
        <taxon>Halococcaceae</taxon>
        <taxon>Halalkalicoccus</taxon>
    </lineage>
</organism>
<feature type="transmembrane region" description="Helical" evidence="9">
    <location>
        <begin position="308"/>
        <end position="329"/>
    </location>
</feature>
<dbReference type="InterPro" id="IPR006668">
    <property type="entry name" value="Mg_transptr_MgtE_intracell_dom"/>
</dbReference>
<reference evidence="11 12" key="1">
    <citation type="journal article" date="2014" name="PLoS Genet.">
        <title>Phylogenetically driven sequencing of extremely halophilic archaea reveals strategies for static and dynamic osmo-response.</title>
        <authorList>
            <person name="Becker E.A."/>
            <person name="Seitzer P.M."/>
            <person name="Tritt A."/>
            <person name="Larsen D."/>
            <person name="Krusor M."/>
            <person name="Yao A.I."/>
            <person name="Wu D."/>
            <person name="Madern D."/>
            <person name="Eisen J.A."/>
            <person name="Darling A.E."/>
            <person name="Facciotti M.T."/>
        </authorList>
    </citation>
    <scope>NUCLEOTIDE SEQUENCE [LARGE SCALE GENOMIC DNA]</scope>
    <source>
        <strain evidence="12">DSM 18796 / CECT 7217 / JCM 14584 / KCTC 4019 / B3</strain>
    </source>
</reference>